<feature type="transmembrane region" description="Helical" evidence="1">
    <location>
        <begin position="449"/>
        <end position="469"/>
    </location>
</feature>
<dbReference type="RefSeq" id="WP_106758787.1">
    <property type="nucleotide sequence ID" value="NZ_PXWF02000257.1"/>
</dbReference>
<name>A0A2U2HHK5_9BURK</name>
<keyword evidence="1" id="KW-1133">Transmembrane helix</keyword>
<feature type="transmembrane region" description="Helical" evidence="1">
    <location>
        <begin position="195"/>
        <end position="222"/>
    </location>
</feature>
<dbReference type="AlphaFoldDB" id="A0A2U2HHK5"/>
<dbReference type="EMBL" id="PXWF02000257">
    <property type="protein sequence ID" value="PWF45118.1"/>
    <property type="molecule type" value="Genomic_DNA"/>
</dbReference>
<proteinExistence type="predicted"/>
<feature type="transmembrane region" description="Helical" evidence="1">
    <location>
        <begin position="12"/>
        <end position="32"/>
    </location>
</feature>
<evidence type="ECO:0000256" key="1">
    <source>
        <dbReference type="SAM" id="Phobius"/>
    </source>
</evidence>
<gene>
    <name evidence="2" type="ORF">C7C56_018190</name>
</gene>
<feature type="transmembrane region" description="Helical" evidence="1">
    <location>
        <begin position="318"/>
        <end position="340"/>
    </location>
</feature>
<keyword evidence="3" id="KW-1185">Reference proteome</keyword>
<feature type="transmembrane region" description="Helical" evidence="1">
    <location>
        <begin position="234"/>
        <end position="254"/>
    </location>
</feature>
<feature type="transmembrane region" description="Helical" evidence="1">
    <location>
        <begin position="370"/>
        <end position="392"/>
    </location>
</feature>
<accession>A0A2U2HHK5</accession>
<comment type="caution">
    <text evidence="2">The sequence shown here is derived from an EMBL/GenBank/DDBJ whole genome shotgun (WGS) entry which is preliminary data.</text>
</comment>
<keyword evidence="1" id="KW-0812">Transmembrane</keyword>
<dbReference type="OrthoDB" id="8556356at2"/>
<feature type="transmembrane region" description="Helical" evidence="1">
    <location>
        <begin position="98"/>
        <end position="120"/>
    </location>
</feature>
<feature type="transmembrane region" description="Helical" evidence="1">
    <location>
        <begin position="140"/>
        <end position="159"/>
    </location>
</feature>
<dbReference type="GO" id="GO:0016740">
    <property type="term" value="F:transferase activity"/>
    <property type="evidence" value="ECO:0007669"/>
    <property type="project" value="UniProtKB-KW"/>
</dbReference>
<organism evidence="2 3">
    <name type="scientific">Massilia glaciei</name>
    <dbReference type="NCBI Taxonomy" id="1524097"/>
    <lineage>
        <taxon>Bacteria</taxon>
        <taxon>Pseudomonadati</taxon>
        <taxon>Pseudomonadota</taxon>
        <taxon>Betaproteobacteria</taxon>
        <taxon>Burkholderiales</taxon>
        <taxon>Oxalobacteraceae</taxon>
        <taxon>Telluria group</taxon>
        <taxon>Massilia</taxon>
    </lineage>
</organism>
<feature type="transmembrane region" description="Helical" evidence="1">
    <location>
        <begin position="289"/>
        <end position="311"/>
    </location>
</feature>
<sequence length="576" mass="63287">MKPVRLSAAATLALPRWALFALGLLYILPGLIGRAPWKDDAASFGIMWTMAQGNLNDWLFPNVAGLPAAGEGPLAFWLGALCIKLFGWLLGDLMAARVSTIGIFVLGAMSVWYTAFHLGRRPEAQPLRLAFGGQPEPNDYGRTLADTALLIYLGCLGLLLKSHETLAVTLQGALLAYFLYRSVRYVEAPSLRNAALIGLSLGALTLTRGPLAPVALLLALFMCTRFLDLCGKRVAGHLAFATLVCAGIALLWIVPAAALRPYNLSPVDDWMSWHAAHIGLPTWVSIKTFFRVGIWFFWPAWPFAGWAIYAWRRQSGMLHIVLPLSFVGALTVLILCNPAPENGDLLKLLPPLAIMAAFGLPTMKRGAINAIDWFSVMVLTMIAAMVWLFWFAKLTGWPPKLAANVLKLVPGFTPEFDMFAFLVAAGATVGWFALVNWRLSRRPAVLWRAVVLSSGGLILLWVLLMTLFLPDLNYSKSYEIMARQLVAKLPDRTACIETNAGAAQRASIAYFGKLHFAGLDGARCDLVLLQDSVKLGGSRGRQGLASGENWELLWEGRRPADRDERFRLYRRAPPSE</sequence>
<reference evidence="2 3" key="1">
    <citation type="submission" date="2018-04" db="EMBL/GenBank/DDBJ databases">
        <title>Massilia violaceinigra sp. nov., a novel purple-pigmented bacterium isolated from Tianshan glacier, Xinjiang, China.</title>
        <authorList>
            <person name="Wang H."/>
        </authorList>
    </citation>
    <scope>NUCLEOTIDE SEQUENCE [LARGE SCALE GENOMIC DNA]</scope>
    <source>
        <strain evidence="2 3">B448-2</strain>
    </source>
</reference>
<feature type="transmembrane region" description="Helical" evidence="1">
    <location>
        <begin position="346"/>
        <end position="363"/>
    </location>
</feature>
<evidence type="ECO:0000313" key="3">
    <source>
        <dbReference type="Proteomes" id="UP000241421"/>
    </source>
</evidence>
<dbReference type="Proteomes" id="UP000241421">
    <property type="component" value="Unassembled WGS sequence"/>
</dbReference>
<feature type="transmembrane region" description="Helical" evidence="1">
    <location>
        <begin position="418"/>
        <end position="437"/>
    </location>
</feature>
<protein>
    <submittedName>
        <fullName evidence="2">Glycosyltransferase</fullName>
    </submittedName>
</protein>
<keyword evidence="2" id="KW-0808">Transferase</keyword>
<evidence type="ECO:0000313" key="2">
    <source>
        <dbReference type="EMBL" id="PWF45118.1"/>
    </source>
</evidence>
<keyword evidence="1" id="KW-0472">Membrane</keyword>